<dbReference type="Proteomes" id="UP000284605">
    <property type="component" value="Unassembled WGS sequence"/>
</dbReference>
<dbReference type="InterPro" id="IPR050109">
    <property type="entry name" value="HTH-type_TetR-like_transc_reg"/>
</dbReference>
<name>A0A418WAD0_9PROT</name>
<sequence length="222" mass="24986">MARNTRQRIIEAALRLFNERHFGNVTTAELAADLGITEGNLWYHFKSKRALLEAMTDLYLERAGQRLAILPGEGDVLDGYAGLLAALSAEVRDFRSIFRDRADYGEHTARMIAAAPGIYEGTWHQFGQFFRALKRAGHLDMPDQWIDPLVINSVIIIRFSLEFFREMNAGEEEGQKQIDWGIVQHLASFGDMLHADARRYLLAKLGLEAAGATMLMPFTAKG</sequence>
<gene>
    <name evidence="4" type="ORF">D3874_08180</name>
</gene>
<dbReference type="InterPro" id="IPR025722">
    <property type="entry name" value="TetR"/>
</dbReference>
<dbReference type="PANTHER" id="PTHR30055:SF223">
    <property type="entry name" value="HTH-TYPE TRANSCRIPTIONAL REGULATOR UIDR"/>
    <property type="match status" value="1"/>
</dbReference>
<accession>A0A418WAD0</accession>
<dbReference type="PANTHER" id="PTHR30055">
    <property type="entry name" value="HTH-TYPE TRANSCRIPTIONAL REGULATOR RUTR"/>
    <property type="match status" value="1"/>
</dbReference>
<keyword evidence="1 2" id="KW-0238">DNA-binding</keyword>
<dbReference type="GO" id="GO:0000976">
    <property type="term" value="F:transcription cis-regulatory region binding"/>
    <property type="evidence" value="ECO:0007669"/>
    <property type="project" value="TreeGrafter"/>
</dbReference>
<dbReference type="Pfam" id="PF00440">
    <property type="entry name" value="TetR_N"/>
    <property type="match status" value="1"/>
</dbReference>
<dbReference type="PRINTS" id="PR00455">
    <property type="entry name" value="HTHTETR"/>
</dbReference>
<keyword evidence="5" id="KW-1185">Reference proteome</keyword>
<dbReference type="InterPro" id="IPR009057">
    <property type="entry name" value="Homeodomain-like_sf"/>
</dbReference>
<evidence type="ECO:0000256" key="2">
    <source>
        <dbReference type="PROSITE-ProRule" id="PRU00335"/>
    </source>
</evidence>
<reference evidence="4 5" key="1">
    <citation type="submission" date="2018-09" db="EMBL/GenBank/DDBJ databases">
        <authorList>
            <person name="Zhu H."/>
        </authorList>
    </citation>
    <scope>NUCLEOTIDE SEQUENCE [LARGE SCALE GENOMIC DNA]</scope>
    <source>
        <strain evidence="4 5">K1W22B-8</strain>
    </source>
</reference>
<evidence type="ECO:0000313" key="5">
    <source>
        <dbReference type="Proteomes" id="UP000284605"/>
    </source>
</evidence>
<dbReference type="Pfam" id="PF13972">
    <property type="entry name" value="TetR"/>
    <property type="match status" value="1"/>
</dbReference>
<evidence type="ECO:0000256" key="1">
    <source>
        <dbReference type="ARBA" id="ARBA00023125"/>
    </source>
</evidence>
<dbReference type="AlphaFoldDB" id="A0A418WAD0"/>
<organism evidence="4 5">
    <name type="scientific">Oleomonas cavernae</name>
    <dbReference type="NCBI Taxonomy" id="2320859"/>
    <lineage>
        <taxon>Bacteria</taxon>
        <taxon>Pseudomonadati</taxon>
        <taxon>Pseudomonadota</taxon>
        <taxon>Alphaproteobacteria</taxon>
        <taxon>Acetobacterales</taxon>
        <taxon>Acetobacteraceae</taxon>
        <taxon>Oleomonas</taxon>
    </lineage>
</organism>
<feature type="DNA-binding region" description="H-T-H motif" evidence="2">
    <location>
        <begin position="26"/>
        <end position="45"/>
    </location>
</feature>
<evidence type="ECO:0000313" key="4">
    <source>
        <dbReference type="EMBL" id="RJF86997.1"/>
    </source>
</evidence>
<dbReference type="GO" id="GO:0003700">
    <property type="term" value="F:DNA-binding transcription factor activity"/>
    <property type="evidence" value="ECO:0007669"/>
    <property type="project" value="TreeGrafter"/>
</dbReference>
<comment type="caution">
    <text evidence="4">The sequence shown here is derived from an EMBL/GenBank/DDBJ whole genome shotgun (WGS) entry which is preliminary data.</text>
</comment>
<evidence type="ECO:0000259" key="3">
    <source>
        <dbReference type="PROSITE" id="PS50977"/>
    </source>
</evidence>
<proteinExistence type="predicted"/>
<dbReference type="PROSITE" id="PS50977">
    <property type="entry name" value="HTH_TETR_2"/>
    <property type="match status" value="1"/>
</dbReference>
<dbReference type="EMBL" id="QYUK01000011">
    <property type="protein sequence ID" value="RJF86997.1"/>
    <property type="molecule type" value="Genomic_DNA"/>
</dbReference>
<feature type="domain" description="HTH tetR-type" evidence="3">
    <location>
        <begin position="3"/>
        <end position="63"/>
    </location>
</feature>
<dbReference type="RefSeq" id="WP_119777641.1">
    <property type="nucleotide sequence ID" value="NZ_QYUK01000011.1"/>
</dbReference>
<dbReference type="OrthoDB" id="9812484at2"/>
<dbReference type="Gene3D" id="1.10.357.10">
    <property type="entry name" value="Tetracycline Repressor, domain 2"/>
    <property type="match status" value="1"/>
</dbReference>
<dbReference type="SUPFAM" id="SSF46689">
    <property type="entry name" value="Homeodomain-like"/>
    <property type="match status" value="1"/>
</dbReference>
<protein>
    <submittedName>
        <fullName evidence="4">TetR/AcrR family transcriptional regulator</fullName>
    </submittedName>
</protein>
<dbReference type="InterPro" id="IPR001647">
    <property type="entry name" value="HTH_TetR"/>
</dbReference>